<dbReference type="SUPFAM" id="SSF56935">
    <property type="entry name" value="Porins"/>
    <property type="match status" value="1"/>
</dbReference>
<evidence type="ECO:0000313" key="4">
    <source>
        <dbReference type="EMBL" id="GAH52227.1"/>
    </source>
</evidence>
<sequence length="199" mass="23362">GWESKVEKGRGWAYGGELLIEKTIGKTTGWIGYTLSWTERQFENVNFGKVFPAKYDRRHDLSIVLTHEFNERFDIGITWVYGTGTAATLGVMQYPPPNIPGYSSYYFYSDLTEYEGRNNYRTPAYHRLDAGLNFHKQKKRGIRTWSVSIYNAYNRKNPFFLDWGYEDYNSDTGKYYSKPVLKQYSLFPIIPSVSYSFRF</sequence>
<evidence type="ECO:0008006" key="5">
    <source>
        <dbReference type="Google" id="ProtNLM"/>
    </source>
</evidence>
<dbReference type="InterPro" id="IPR036942">
    <property type="entry name" value="Beta-barrel_TonB_sf"/>
</dbReference>
<reference evidence="4" key="1">
    <citation type="journal article" date="2014" name="Front. Microbiol.">
        <title>High frequency of phylogenetically diverse reductive dehalogenase-homologous genes in deep subseafloor sedimentary metagenomes.</title>
        <authorList>
            <person name="Kawai M."/>
            <person name="Futagami T."/>
            <person name="Toyoda A."/>
            <person name="Takaki Y."/>
            <person name="Nishi S."/>
            <person name="Hori S."/>
            <person name="Arai W."/>
            <person name="Tsubouchi T."/>
            <person name="Morono Y."/>
            <person name="Uchiyama I."/>
            <person name="Ito T."/>
            <person name="Fujiyama A."/>
            <person name="Inagaki F."/>
            <person name="Takami H."/>
        </authorList>
    </citation>
    <scope>NUCLEOTIDE SEQUENCE</scope>
    <source>
        <strain evidence="4">Expedition CK06-06</strain>
    </source>
</reference>
<dbReference type="AlphaFoldDB" id="X1G4Q1"/>
<organism evidence="4">
    <name type="scientific">marine sediment metagenome</name>
    <dbReference type="NCBI Taxonomy" id="412755"/>
    <lineage>
        <taxon>unclassified sequences</taxon>
        <taxon>metagenomes</taxon>
        <taxon>ecological metagenomes</taxon>
    </lineage>
</organism>
<keyword evidence="2" id="KW-0472">Membrane</keyword>
<protein>
    <recommendedName>
        <fullName evidence="5">TonB-dependent receptor-like beta-barrel domain-containing protein</fullName>
    </recommendedName>
</protein>
<dbReference type="Gene3D" id="2.40.170.20">
    <property type="entry name" value="TonB-dependent receptor, beta-barrel domain"/>
    <property type="match status" value="1"/>
</dbReference>
<accession>X1G4Q1</accession>
<gene>
    <name evidence="4" type="ORF">S03H2_27838</name>
</gene>
<comment type="caution">
    <text evidence="4">The sequence shown here is derived from an EMBL/GenBank/DDBJ whole genome shotgun (WGS) entry which is preliminary data.</text>
</comment>
<comment type="subcellular location">
    <subcellularLocation>
        <location evidence="1">Cell outer membrane</location>
    </subcellularLocation>
</comment>
<feature type="non-terminal residue" evidence="4">
    <location>
        <position position="1"/>
    </location>
</feature>
<evidence type="ECO:0000256" key="2">
    <source>
        <dbReference type="ARBA" id="ARBA00023136"/>
    </source>
</evidence>
<dbReference type="EMBL" id="BARU01016759">
    <property type="protein sequence ID" value="GAH52227.1"/>
    <property type="molecule type" value="Genomic_DNA"/>
</dbReference>
<evidence type="ECO:0000256" key="3">
    <source>
        <dbReference type="ARBA" id="ARBA00023237"/>
    </source>
</evidence>
<evidence type="ECO:0000256" key="1">
    <source>
        <dbReference type="ARBA" id="ARBA00004442"/>
    </source>
</evidence>
<keyword evidence="3" id="KW-0998">Cell outer membrane</keyword>
<proteinExistence type="predicted"/>
<dbReference type="GO" id="GO:0009279">
    <property type="term" value="C:cell outer membrane"/>
    <property type="evidence" value="ECO:0007669"/>
    <property type="project" value="UniProtKB-SubCell"/>
</dbReference>
<name>X1G4Q1_9ZZZZ</name>